<evidence type="ECO:0000256" key="1">
    <source>
        <dbReference type="SAM" id="MobiDB-lite"/>
    </source>
</evidence>
<gene>
    <name evidence="2" type="ORF">EZS28_007804</name>
</gene>
<proteinExistence type="predicted"/>
<feature type="compositionally biased region" description="Polar residues" evidence="1">
    <location>
        <begin position="170"/>
        <end position="191"/>
    </location>
</feature>
<feature type="compositionally biased region" description="Acidic residues" evidence="1">
    <location>
        <begin position="1758"/>
        <end position="1769"/>
    </location>
</feature>
<feature type="region of interest" description="Disordered" evidence="1">
    <location>
        <begin position="1755"/>
        <end position="1776"/>
    </location>
</feature>
<name>A0A5J4WRH4_9EUKA</name>
<feature type="region of interest" description="Disordered" evidence="1">
    <location>
        <begin position="1431"/>
        <end position="1604"/>
    </location>
</feature>
<organism evidence="2 3">
    <name type="scientific">Streblomastix strix</name>
    <dbReference type="NCBI Taxonomy" id="222440"/>
    <lineage>
        <taxon>Eukaryota</taxon>
        <taxon>Metamonada</taxon>
        <taxon>Preaxostyla</taxon>
        <taxon>Oxymonadida</taxon>
        <taxon>Streblomastigidae</taxon>
        <taxon>Streblomastix</taxon>
    </lineage>
</organism>
<feature type="region of interest" description="Disordered" evidence="1">
    <location>
        <begin position="170"/>
        <end position="192"/>
    </location>
</feature>
<feature type="compositionally biased region" description="Polar residues" evidence="1">
    <location>
        <begin position="1546"/>
        <end position="1565"/>
    </location>
</feature>
<dbReference type="EMBL" id="SNRW01001370">
    <property type="protein sequence ID" value="KAA6396669.1"/>
    <property type="molecule type" value="Genomic_DNA"/>
</dbReference>
<dbReference type="PANTHER" id="PTHR14296:SF3">
    <property type="entry name" value="DIKAR, ISOFORM F"/>
    <property type="match status" value="1"/>
</dbReference>
<feature type="compositionally biased region" description="Acidic residues" evidence="1">
    <location>
        <begin position="1566"/>
        <end position="1576"/>
    </location>
</feature>
<feature type="compositionally biased region" description="Basic and acidic residues" evidence="1">
    <location>
        <begin position="1431"/>
        <end position="1512"/>
    </location>
</feature>
<reference evidence="2 3" key="1">
    <citation type="submission" date="2019-03" db="EMBL/GenBank/DDBJ databases">
        <title>Single cell metagenomics reveals metabolic interactions within the superorganism composed of flagellate Streblomastix strix and complex community of Bacteroidetes bacteria on its surface.</title>
        <authorList>
            <person name="Treitli S.C."/>
            <person name="Kolisko M."/>
            <person name="Husnik F."/>
            <person name="Keeling P."/>
            <person name="Hampl V."/>
        </authorList>
    </citation>
    <scope>NUCLEOTIDE SEQUENCE [LARGE SCALE GENOMIC DNA]</scope>
    <source>
        <strain evidence="2">ST1C</strain>
    </source>
</reference>
<protein>
    <submittedName>
        <fullName evidence="2">Uncharacterized protein</fullName>
    </submittedName>
</protein>
<comment type="caution">
    <text evidence="2">The sequence shown here is derived from an EMBL/GenBank/DDBJ whole genome shotgun (WGS) entry which is preliminary data.</text>
</comment>
<accession>A0A5J4WRH4</accession>
<sequence length="1776" mass="205471">MICVTVPTQQGFNEMTKIYRSSVNQLEEASKELMESNPKQFDKIIKNIDTFEEKEANTDITYAQKIIDFEYSLKQSIATQSASSNTNIENIIEISSNQQTINRESFKNAIQLDKEQVVKEKMKQLEAFKLENQQINIKNDLQTDIDQGEFNTRFARSLLCVVGRESTLGSQNSDQSINANDHHQSNQIQKYNDSEEETFYENMVTDIFIFEVDRHHILDEAIFKARQFLDSQINENNNQESNGSQIHFNDQQIDEALSETENIKFSFPGLSTSAITTIYDRMQLLNVSLTLHKRIRILGGVQGIFGYPSTLVVLNGRGAFVFLLGPRLDDYEVEVLNNLYTVTVNGKVVQEKMKMMKSIDDNIDNKDNENKVDALDNHRDKQVNLYQKAEFCSCVCPMYSEKGKLFPSSPFHAAVTNVRCLSFSKEQDYQYQSKLNIPKMQQFYTYSKDSSAVPSQAIQSFEINSPFTFYVRQVALIIAPSPITSFNMTQTLHRPYPAPLPHSILSYSIANEQDTIRGMAVNHKILNSAPSYISFPQFARASIIFAPAGFAFVDIQYTSFSPFNNIIAMEQKRMCTFNPQDGKNIGEMIKKSKQKEYLRTKKKKKKKILKLKNEQEIETQSQSSSSSIISSSVSSYQKPKYIPASLIAFYKRQNQEKIELPKASLMPLSFIIHRCIHCNRACKALNEQQEQQTGGKNKQIDNAIDQNQNPTSNIQVQQSVQVPPTSGTELAITAGIQMKHRPIDLVRTAAIFGQSSRLIVQAYAPTLIIDAAQLGMNQFGVVGDGEILIYQIVPNPLYKKMKKIKSSSNIITEEDDKYEYLPMCAVLSVRYPDSRRFSFISRSSSGINSFFGGIRNSLLRQMSQILESLKLQEKKQEQHKVSLQQSSSQEQLKRKNQNLNKENSQITLIENYEKEEDELYAEDLDDPFYWNMSNEQHSILDQFISSPKGTLQHLPEIPPFIICSRSGAIVRSTPLHYDRIPLNSLFFSVHLYAMQDMRLGTWKHKQTRLAEEFWNLEEKTLRINVIEQAIREWITTGKICRRPLVPFSNYQTPLYALKDSRFVDSESMFGISYFPTTAEDTKWKNLTTKNCTYAIQRYMFVGKQLAQNRLIGREFLRRFLKNFQSLGLPEGLNIEIQDKNSNIMMMKTVIAVMNVMERTQHMLQSDIPEDESKRMYSLFKQARIGMRQLSLTLQNSNNLFIKQLKDEFLKSIYKHKGLNDQYWMKYRDLILNVPAGIQKNLNMKFKDDNIVDGIIPKGLASDPIKLSKKNRLNSSQYSLDIFRISEKLYYNKVHLQYDGTSLKLDSLLQSLVNVNRNVQMISKSKELYEKIHLNSQEEKPSSDDENAFINKFSYEALPMFIIKPERQPSPQQTENTEKSKMRNQQTLKQDPAIKAVQRRLPNEFNQAIQMQNIIPSLNSKHNLLDYKGKVEKNSPQRHDHEKCRDQQSHRNERQLRHEKDYDHRHERDKERRHEKERQQDQKDEKDQKHRNESEKEKEKERKQRNEKEKQLKSEQLAQTDYKRQNHSNSISPELDIFDQKVLHPLQQVQKQQAEETSIDNQQQQADEVDDEGNDLSDENKEEEKENDYIQTSHDNRFDKPQLQHAQFNKHFAQFHHKQKDTDWGFSSGTLKRELSKMIINNTDNEQYEPLQLKQQSNVVGIQNIPSQPEPDSHLPQQIDSVDNQSSPQLSSIYSPTEKFTSEQIFDMVNSPSAIPIQDPNMPILPHLSIPKQISFNSESLSSRTKNGAISLIIKYNNQDEDATEDETDEKQDGGDD</sequence>
<evidence type="ECO:0000313" key="3">
    <source>
        <dbReference type="Proteomes" id="UP000324800"/>
    </source>
</evidence>
<dbReference type="PANTHER" id="PTHR14296">
    <property type="entry name" value="REMODELING AND SPACING FACTOR 1"/>
    <property type="match status" value="1"/>
</dbReference>
<feature type="region of interest" description="Disordered" evidence="1">
    <location>
        <begin position="1662"/>
        <end position="1689"/>
    </location>
</feature>
<feature type="region of interest" description="Disordered" evidence="1">
    <location>
        <begin position="877"/>
        <end position="899"/>
    </location>
</feature>
<evidence type="ECO:0000313" key="2">
    <source>
        <dbReference type="EMBL" id="KAA6396669.1"/>
    </source>
</evidence>
<dbReference type="InterPro" id="IPR028938">
    <property type="entry name" value="Rsf1-like"/>
</dbReference>
<dbReference type="Proteomes" id="UP000324800">
    <property type="component" value="Unassembled WGS sequence"/>
</dbReference>
<feature type="region of interest" description="Disordered" evidence="1">
    <location>
        <begin position="1363"/>
        <end position="1392"/>
    </location>
</feature>
<feature type="compositionally biased region" description="Basic and acidic residues" evidence="1">
    <location>
        <begin position="1577"/>
        <end position="1601"/>
    </location>
</feature>
<dbReference type="GO" id="GO:0006355">
    <property type="term" value="P:regulation of DNA-templated transcription"/>
    <property type="evidence" value="ECO:0007669"/>
    <property type="project" value="InterPro"/>
</dbReference>
<dbReference type="GO" id="GO:0031213">
    <property type="term" value="C:RSF complex"/>
    <property type="evidence" value="ECO:0007669"/>
    <property type="project" value="InterPro"/>
</dbReference>
<feature type="compositionally biased region" description="Polar residues" evidence="1">
    <location>
        <begin position="1674"/>
        <end position="1689"/>
    </location>
</feature>